<evidence type="ECO:0000313" key="3">
    <source>
        <dbReference type="EMBL" id="CAH1964892.1"/>
    </source>
</evidence>
<dbReference type="InterPro" id="IPR009057">
    <property type="entry name" value="Homeodomain-like_sf"/>
</dbReference>
<organism evidence="3 4">
    <name type="scientific">Acanthoscelides obtectus</name>
    <name type="common">Bean weevil</name>
    <name type="synonym">Bruchus obtectus</name>
    <dbReference type="NCBI Taxonomy" id="200917"/>
    <lineage>
        <taxon>Eukaryota</taxon>
        <taxon>Metazoa</taxon>
        <taxon>Ecdysozoa</taxon>
        <taxon>Arthropoda</taxon>
        <taxon>Hexapoda</taxon>
        <taxon>Insecta</taxon>
        <taxon>Pterygota</taxon>
        <taxon>Neoptera</taxon>
        <taxon>Endopterygota</taxon>
        <taxon>Coleoptera</taxon>
        <taxon>Polyphaga</taxon>
        <taxon>Cucujiformia</taxon>
        <taxon>Chrysomeloidea</taxon>
        <taxon>Chrysomelidae</taxon>
        <taxon>Bruchinae</taxon>
        <taxon>Bruchini</taxon>
        <taxon>Acanthoscelides</taxon>
    </lineage>
</organism>
<sequence>MLPKQRKEWNAEAIKRAVEAVKNKEMGTLLASKIFGVPKSTLIDYVISKKPVDTLLAIKLGRKPALRKKLEEGLVEYALEM</sequence>
<dbReference type="OrthoDB" id="6774291at2759"/>
<dbReference type="Gene3D" id="1.10.10.60">
    <property type="entry name" value="Homeodomain-like"/>
    <property type="match status" value="1"/>
</dbReference>
<dbReference type="AlphaFoldDB" id="A0A9P0K0P5"/>
<dbReference type="InterPro" id="IPR007889">
    <property type="entry name" value="HTH_Psq"/>
</dbReference>
<feature type="domain" description="HTH psq-type" evidence="2">
    <location>
        <begin position="12"/>
        <end position="49"/>
    </location>
</feature>
<evidence type="ECO:0000259" key="2">
    <source>
        <dbReference type="Pfam" id="PF05225"/>
    </source>
</evidence>
<dbReference type="Pfam" id="PF05225">
    <property type="entry name" value="HTH_psq"/>
    <property type="match status" value="1"/>
</dbReference>
<protein>
    <recommendedName>
        <fullName evidence="2">HTH psq-type domain-containing protein</fullName>
    </recommendedName>
</protein>
<dbReference type="GO" id="GO:0005634">
    <property type="term" value="C:nucleus"/>
    <property type="evidence" value="ECO:0007669"/>
    <property type="project" value="UniProtKB-SubCell"/>
</dbReference>
<accession>A0A9P0K0P5</accession>
<comment type="caution">
    <text evidence="3">The sequence shown here is derived from an EMBL/GenBank/DDBJ whole genome shotgun (WGS) entry which is preliminary data.</text>
</comment>
<dbReference type="GO" id="GO:0003677">
    <property type="term" value="F:DNA binding"/>
    <property type="evidence" value="ECO:0007669"/>
    <property type="project" value="InterPro"/>
</dbReference>
<dbReference type="EMBL" id="CAKOFQ010006720">
    <property type="protein sequence ID" value="CAH1964892.1"/>
    <property type="molecule type" value="Genomic_DNA"/>
</dbReference>
<evidence type="ECO:0000313" key="4">
    <source>
        <dbReference type="Proteomes" id="UP001152888"/>
    </source>
</evidence>
<comment type="subcellular location">
    <subcellularLocation>
        <location evidence="1">Nucleus</location>
    </subcellularLocation>
</comment>
<proteinExistence type="predicted"/>
<dbReference type="Proteomes" id="UP001152888">
    <property type="component" value="Unassembled WGS sequence"/>
</dbReference>
<name>A0A9P0K0P5_ACAOB</name>
<keyword evidence="4" id="KW-1185">Reference proteome</keyword>
<reference evidence="3" key="1">
    <citation type="submission" date="2022-03" db="EMBL/GenBank/DDBJ databases">
        <authorList>
            <person name="Sayadi A."/>
        </authorList>
    </citation>
    <scope>NUCLEOTIDE SEQUENCE</scope>
</reference>
<evidence type="ECO:0000256" key="1">
    <source>
        <dbReference type="ARBA" id="ARBA00004123"/>
    </source>
</evidence>
<dbReference type="SUPFAM" id="SSF46689">
    <property type="entry name" value="Homeodomain-like"/>
    <property type="match status" value="1"/>
</dbReference>
<gene>
    <name evidence="3" type="ORF">ACAOBT_LOCUS6061</name>
</gene>